<dbReference type="EnsemblPlants" id="AUR62002826-RA">
    <property type="protein sequence ID" value="AUR62002826-RA:cds"/>
    <property type="gene ID" value="AUR62002826"/>
</dbReference>
<dbReference type="CDD" id="cd06222">
    <property type="entry name" value="RNase_H_like"/>
    <property type="match status" value="1"/>
</dbReference>
<accession>A0A803KUW8</accession>
<reference evidence="2" key="1">
    <citation type="journal article" date="2017" name="Nature">
        <title>The genome of Chenopodium quinoa.</title>
        <authorList>
            <person name="Jarvis D.E."/>
            <person name="Ho Y.S."/>
            <person name="Lightfoot D.J."/>
            <person name="Schmoeckel S.M."/>
            <person name="Li B."/>
            <person name="Borm T.J.A."/>
            <person name="Ohyanagi H."/>
            <person name="Mineta K."/>
            <person name="Michell C.T."/>
            <person name="Saber N."/>
            <person name="Kharbatia N.M."/>
            <person name="Rupper R.R."/>
            <person name="Sharp A.R."/>
            <person name="Dally N."/>
            <person name="Boughton B.A."/>
            <person name="Woo Y.H."/>
            <person name="Gao G."/>
            <person name="Schijlen E.G.W.M."/>
            <person name="Guo X."/>
            <person name="Momin A.A."/>
            <person name="Negrao S."/>
            <person name="Al-Babili S."/>
            <person name="Gehring C."/>
            <person name="Roessner U."/>
            <person name="Jung C."/>
            <person name="Murphy K."/>
            <person name="Arold S.T."/>
            <person name="Gojobori T."/>
            <person name="van der Linden C.G."/>
            <person name="van Loo E.N."/>
            <person name="Jellen E.N."/>
            <person name="Maughan P.J."/>
            <person name="Tester M."/>
        </authorList>
    </citation>
    <scope>NUCLEOTIDE SEQUENCE [LARGE SCALE GENOMIC DNA]</scope>
    <source>
        <strain evidence="2">cv. PI 614886</strain>
    </source>
</reference>
<dbReference type="SUPFAM" id="SSF53098">
    <property type="entry name" value="Ribonuclease H-like"/>
    <property type="match status" value="1"/>
</dbReference>
<dbReference type="InterPro" id="IPR012337">
    <property type="entry name" value="RNaseH-like_sf"/>
</dbReference>
<dbReference type="GO" id="GO:0004523">
    <property type="term" value="F:RNA-DNA hybrid ribonuclease activity"/>
    <property type="evidence" value="ECO:0007669"/>
    <property type="project" value="InterPro"/>
</dbReference>
<evidence type="ECO:0000259" key="1">
    <source>
        <dbReference type="PROSITE" id="PS50879"/>
    </source>
</evidence>
<dbReference type="PANTHER" id="PTHR47723:SF19">
    <property type="entry name" value="POLYNUCLEOTIDYL TRANSFERASE, RIBONUCLEASE H-LIKE SUPERFAMILY PROTEIN"/>
    <property type="match status" value="1"/>
</dbReference>
<dbReference type="PROSITE" id="PS50879">
    <property type="entry name" value="RNASE_H_1"/>
    <property type="match status" value="1"/>
</dbReference>
<dbReference type="AlphaFoldDB" id="A0A803KUW8"/>
<keyword evidence="3" id="KW-1185">Reference proteome</keyword>
<reference evidence="2" key="2">
    <citation type="submission" date="2021-03" db="UniProtKB">
        <authorList>
            <consortium name="EnsemblPlants"/>
        </authorList>
    </citation>
    <scope>IDENTIFICATION</scope>
</reference>
<evidence type="ECO:0000313" key="2">
    <source>
        <dbReference type="EnsemblPlants" id="AUR62002826-RA:cds"/>
    </source>
</evidence>
<dbReference type="PANTHER" id="PTHR47723">
    <property type="entry name" value="OS05G0353850 PROTEIN"/>
    <property type="match status" value="1"/>
</dbReference>
<protein>
    <recommendedName>
        <fullName evidence="1">RNase H type-1 domain-containing protein</fullName>
    </recommendedName>
</protein>
<dbReference type="Gramene" id="AUR62002826-RA">
    <property type="protein sequence ID" value="AUR62002826-RA:cds"/>
    <property type="gene ID" value="AUR62002826"/>
</dbReference>
<dbReference type="InterPro" id="IPR044730">
    <property type="entry name" value="RNase_H-like_dom_plant"/>
</dbReference>
<dbReference type="InterPro" id="IPR002156">
    <property type="entry name" value="RNaseH_domain"/>
</dbReference>
<dbReference type="InterPro" id="IPR036397">
    <property type="entry name" value="RNaseH_sf"/>
</dbReference>
<name>A0A803KUW8_CHEQI</name>
<dbReference type="Pfam" id="PF13456">
    <property type="entry name" value="RVT_3"/>
    <property type="match status" value="1"/>
</dbReference>
<feature type="domain" description="RNase H type-1" evidence="1">
    <location>
        <begin position="347"/>
        <end position="441"/>
    </location>
</feature>
<dbReference type="Proteomes" id="UP000596660">
    <property type="component" value="Unplaced"/>
</dbReference>
<evidence type="ECO:0000313" key="3">
    <source>
        <dbReference type="Proteomes" id="UP000596660"/>
    </source>
</evidence>
<dbReference type="Gene3D" id="3.40.30.10">
    <property type="entry name" value="Glutaredoxin"/>
    <property type="match status" value="1"/>
</dbReference>
<sequence length="441" mass="48876">MKDLITKHRDFNITPPPPSSQLPSYFISTLRRRPHFNGAVEFDQAFMEKAFEWELKDLLMKTIVLHLIKAPNSKGERAVAMYVNAKASSTLLYHHGSVGDLGPMFELFVELSSHLRVNLMEEGQVIFRQIQDLTEDTKPTVGHAHHHHQSRISIKSTVEGEIVENGIELMIGGNWWALAVIWCAIEELVMWGCSVWCKEMEQQQGTKVAGGCFFGGEDWLRWSEIGGIRAVEGEEILTWARKKTGEPIVRLNSVAEAEAFAKKYSMYVVGLFQNFEEAFANPNQEGSVVWFLQELAREQDAEGGMDGLCSADLSCDQAAMYESGSSGRSFLDQKDRKEAFIGWSAPPMDFFVLNIDGASNGTLGLVGAGAVIRDNRGIFIKGFAAPLGLCSAFEAELAVVEIGLEMAKVMGIQKLHLQLDNQACVEALRIQLPKEGSAVIC</sequence>
<proteinExistence type="predicted"/>
<dbReference type="Gene3D" id="3.30.420.10">
    <property type="entry name" value="Ribonuclease H-like superfamily/Ribonuclease H"/>
    <property type="match status" value="1"/>
</dbReference>
<dbReference type="InterPro" id="IPR053151">
    <property type="entry name" value="RNase_H-like"/>
</dbReference>
<dbReference type="GO" id="GO:0003676">
    <property type="term" value="F:nucleic acid binding"/>
    <property type="evidence" value="ECO:0007669"/>
    <property type="project" value="InterPro"/>
</dbReference>
<organism evidence="2 3">
    <name type="scientific">Chenopodium quinoa</name>
    <name type="common">Quinoa</name>
    <dbReference type="NCBI Taxonomy" id="63459"/>
    <lineage>
        <taxon>Eukaryota</taxon>
        <taxon>Viridiplantae</taxon>
        <taxon>Streptophyta</taxon>
        <taxon>Embryophyta</taxon>
        <taxon>Tracheophyta</taxon>
        <taxon>Spermatophyta</taxon>
        <taxon>Magnoliopsida</taxon>
        <taxon>eudicotyledons</taxon>
        <taxon>Gunneridae</taxon>
        <taxon>Pentapetalae</taxon>
        <taxon>Caryophyllales</taxon>
        <taxon>Chenopodiaceae</taxon>
        <taxon>Chenopodioideae</taxon>
        <taxon>Atripliceae</taxon>
        <taxon>Chenopodium</taxon>
    </lineage>
</organism>